<evidence type="ECO:0000313" key="6">
    <source>
        <dbReference type="EMBL" id="MEA5522826.1"/>
    </source>
</evidence>
<evidence type="ECO:0000256" key="2">
    <source>
        <dbReference type="ARBA" id="ARBA00022448"/>
    </source>
</evidence>
<evidence type="ECO:0000256" key="3">
    <source>
        <dbReference type="ARBA" id="ARBA00022729"/>
    </source>
</evidence>
<keyword evidence="3 4" id="KW-0732">Signal</keyword>
<dbReference type="NCBIfam" id="TIGR02136">
    <property type="entry name" value="ptsS_2"/>
    <property type="match status" value="1"/>
</dbReference>
<dbReference type="PANTHER" id="PTHR30570">
    <property type="entry name" value="PERIPLASMIC PHOSPHATE BINDING COMPONENT OF PHOSPHATE ABC TRANSPORTER"/>
    <property type="match status" value="1"/>
</dbReference>
<sequence>MSTTSKNRLNTFKTASLALSATILLSACGSSQSQQNQPIKIDGSSTVYPITEKIVQQFNAENAKDVDVTANFSGTGGGFKKFCAGETDISNASRPILKNEMETCKQNKISYIELPVAFDALTVVVHPQNTWASDITVEELKRIWEPGAQGKITKWNQVRSSWPDRPLVLFGPGTDSGTFDYFTEAIVGQSGASRTDYTASEDDDILVQGVAANPNALGYFGYAYYDANKDKLKPLGIDNGRGSAVTPSLEAVQGNNYRPLARPLFIYVNAVSAQNNPLMNEFIDFYLQKAPDFVSLVGYIPFEEDDYTKLYRNYHKTKVGTVFGGESEFSMTIDEVLTKFTEW</sequence>
<dbReference type="RefSeq" id="WP_323219136.1">
    <property type="nucleotide sequence ID" value="NZ_JAYGHT010000194.1"/>
</dbReference>
<evidence type="ECO:0000259" key="5">
    <source>
        <dbReference type="Pfam" id="PF12849"/>
    </source>
</evidence>
<keyword evidence="7" id="KW-1185">Reference proteome</keyword>
<feature type="signal peptide" evidence="4">
    <location>
        <begin position="1"/>
        <end position="33"/>
    </location>
</feature>
<keyword evidence="2 4" id="KW-0813">Transport</keyword>
<protein>
    <recommendedName>
        <fullName evidence="4">Phosphate-binding protein</fullName>
    </recommendedName>
</protein>
<evidence type="ECO:0000256" key="4">
    <source>
        <dbReference type="RuleBase" id="RU367119"/>
    </source>
</evidence>
<dbReference type="PROSITE" id="PS51257">
    <property type="entry name" value="PROKAR_LIPOPROTEIN"/>
    <property type="match status" value="1"/>
</dbReference>
<dbReference type="InterPro" id="IPR050811">
    <property type="entry name" value="Phosphate_ABC_transporter"/>
</dbReference>
<organism evidence="6 7">
    <name type="scientific">Limnoraphis robusta CCNP1315</name>
    <dbReference type="NCBI Taxonomy" id="3110306"/>
    <lineage>
        <taxon>Bacteria</taxon>
        <taxon>Bacillati</taxon>
        <taxon>Cyanobacteriota</taxon>
        <taxon>Cyanophyceae</taxon>
        <taxon>Oscillatoriophycideae</taxon>
        <taxon>Oscillatoriales</taxon>
        <taxon>Sirenicapillariaceae</taxon>
        <taxon>Limnoraphis</taxon>
    </lineage>
</organism>
<dbReference type="PANTHER" id="PTHR30570:SF1">
    <property type="entry name" value="PHOSPHATE-BINDING PROTEIN PSTS"/>
    <property type="match status" value="1"/>
</dbReference>
<dbReference type="Pfam" id="PF12849">
    <property type="entry name" value="PBP_like_2"/>
    <property type="match status" value="1"/>
</dbReference>
<keyword evidence="4" id="KW-0592">Phosphate transport</keyword>
<comment type="similarity">
    <text evidence="1 4">Belongs to the PstS family.</text>
</comment>
<evidence type="ECO:0000256" key="1">
    <source>
        <dbReference type="ARBA" id="ARBA00008725"/>
    </source>
</evidence>
<accession>A0ABU5U6N8</accession>
<feature type="domain" description="PBP" evidence="5">
    <location>
        <begin position="31"/>
        <end position="287"/>
    </location>
</feature>
<evidence type="ECO:0000313" key="7">
    <source>
        <dbReference type="Proteomes" id="UP001301728"/>
    </source>
</evidence>
<comment type="function">
    <text evidence="4">Involved in the system for phosphate transport across the cytoplasmic membrane.</text>
</comment>
<dbReference type="Proteomes" id="UP001301728">
    <property type="component" value="Unassembled WGS sequence"/>
</dbReference>
<reference evidence="6 7" key="1">
    <citation type="submission" date="2023-12" db="EMBL/GenBank/DDBJ databases">
        <title>Baltic Sea Cyanobacteria.</title>
        <authorList>
            <person name="Delbaje E."/>
            <person name="Fewer D.P."/>
            <person name="Shishido T.K."/>
        </authorList>
    </citation>
    <scope>NUCLEOTIDE SEQUENCE [LARGE SCALE GENOMIC DNA]</scope>
    <source>
        <strain evidence="6 7">CCNP 1315</strain>
    </source>
</reference>
<name>A0ABU5U6N8_9CYAN</name>
<proteinExistence type="inferred from homology"/>
<gene>
    <name evidence="6" type="ORF">VB854_28245</name>
</gene>
<dbReference type="Gene3D" id="3.40.190.10">
    <property type="entry name" value="Periplasmic binding protein-like II"/>
    <property type="match status" value="2"/>
</dbReference>
<dbReference type="InterPro" id="IPR024370">
    <property type="entry name" value="PBP_domain"/>
</dbReference>
<comment type="caution">
    <text evidence="6">The sequence shown here is derived from an EMBL/GenBank/DDBJ whole genome shotgun (WGS) entry which is preliminary data.</text>
</comment>
<dbReference type="CDD" id="cd13654">
    <property type="entry name" value="PBP2_phosphate_like_2"/>
    <property type="match status" value="1"/>
</dbReference>
<dbReference type="SUPFAM" id="SSF53850">
    <property type="entry name" value="Periplasmic binding protein-like II"/>
    <property type="match status" value="1"/>
</dbReference>
<feature type="chain" id="PRO_5044997763" description="Phosphate-binding protein" evidence="4">
    <location>
        <begin position="34"/>
        <end position="343"/>
    </location>
</feature>
<dbReference type="EMBL" id="JAYGHT010000194">
    <property type="protein sequence ID" value="MEA5522826.1"/>
    <property type="molecule type" value="Genomic_DNA"/>
</dbReference>
<dbReference type="InterPro" id="IPR011862">
    <property type="entry name" value="Phos-bd"/>
</dbReference>